<dbReference type="PANTHER" id="PTHR15000:SF1">
    <property type="entry name" value="ERYTHROID DIFFERENTIATION-RELATED FACTOR 1"/>
    <property type="match status" value="1"/>
</dbReference>
<proteinExistence type="evidence at transcript level"/>
<name>A0A6F9D748_9ASCI</name>
<sequence length="775" mass="88324">MATNLMQGDGFSEHNITVKRLLKNCVGLLDKKIDVEPIMLSSALGMLSTLFLFNSDSSPLPYIGKDSLLPKDRLSKQKDAPNECHINEENSLLCENETSALTFCLSGLRVFQHCTKKLEQMSAQMCGEIMTVQLQIVSNMIVAYFQQAYRAFSNEQHEVSIRCFMMTLLCYEYWKQLNEQCKYSNETSPTKMFMLGHKPHCYLDEIFANTLIMCGDLKLNILQNKNPQRVWNSPNLTNEDLEIKQILKENFAGVGEKYKDVTRISDDVEQTLASCRSCYQTAYTHLTSYKPMKTAYDKAGTKVNELDGLEDKHTSKIQNLGTKLGKKQEMSGQQLFLALVSRKLGHVANEQGALELSKAVALLQQGTTDEIFAKEKAVWELCFSQFETALSSFKSAKDDTNQALVLSNLGKLMRICAQSFAQANKYNFTFHEQHLYEKALDYYQKALTSQRKVKEIKQTLNIDNCETLVPSVRDNISWELSSTYFSMAKRIQDNAPIGLKTPDEIERQIVDLMNKSLKHCSDIWKKTQKTDLTVLRCGEIHARLASLHHNSFQKSTDFGKRRHLKALGENHYNKACTFYLQVLNKHPTALLRVEIERVALQEQFITSISSTSRKLKAISDGFKYLLPCVKPLNIIIQTLKETVLCSKVNDDSNFKTAQTWQKSSVPKNNLQKPGPECMEEWCKLSGILNQITLSLLLYFLKAMQAPVNSLSAKKPHISPQRTNIYTSCKDIYARTLRCNAIIINGNMNELLLKKMDNIQEIIQDLEKQNICQFCV</sequence>
<reference evidence="2" key="1">
    <citation type="submission" date="2020-04" db="EMBL/GenBank/DDBJ databases">
        <authorList>
            <person name="Neveu A P."/>
        </authorList>
    </citation>
    <scope>NUCLEOTIDE SEQUENCE</scope>
    <source>
        <tissue evidence="2">Whole embryo</tissue>
    </source>
</reference>
<evidence type="ECO:0000313" key="2">
    <source>
        <dbReference type="EMBL" id="CAB3226505.1"/>
    </source>
</evidence>
<dbReference type="InterPro" id="IPR056583">
    <property type="entry name" value="EDRF1_TPR"/>
</dbReference>
<evidence type="ECO:0000259" key="1">
    <source>
        <dbReference type="Pfam" id="PF23723"/>
    </source>
</evidence>
<accession>A0A6F9D748</accession>
<gene>
    <name evidence="2" type="primary">C10orf137</name>
</gene>
<dbReference type="EMBL" id="LR783422">
    <property type="protein sequence ID" value="CAB3226505.1"/>
    <property type="molecule type" value="mRNA"/>
</dbReference>
<feature type="domain" description="EDRF1 TPR repeats region" evidence="1">
    <location>
        <begin position="340"/>
        <end position="766"/>
    </location>
</feature>
<dbReference type="GO" id="GO:0045893">
    <property type="term" value="P:positive regulation of DNA-templated transcription"/>
    <property type="evidence" value="ECO:0007669"/>
    <property type="project" value="TreeGrafter"/>
</dbReference>
<protein>
    <submittedName>
        <fullName evidence="2">Erythroid differentiation-related factor 1</fullName>
    </submittedName>
</protein>
<dbReference type="PANTHER" id="PTHR15000">
    <property type="entry name" value="ERYTHROID DIFFERENTIATION-RELATED FACTOR 1"/>
    <property type="match status" value="1"/>
</dbReference>
<dbReference type="Pfam" id="PF23723">
    <property type="entry name" value="TPR_EDRF1"/>
    <property type="match status" value="1"/>
</dbReference>
<dbReference type="AlphaFoldDB" id="A0A6F9D748"/>
<organism evidence="2">
    <name type="scientific">Phallusia mammillata</name>
    <dbReference type="NCBI Taxonomy" id="59560"/>
    <lineage>
        <taxon>Eukaryota</taxon>
        <taxon>Metazoa</taxon>
        <taxon>Chordata</taxon>
        <taxon>Tunicata</taxon>
        <taxon>Ascidiacea</taxon>
        <taxon>Phlebobranchia</taxon>
        <taxon>Ascidiidae</taxon>
        <taxon>Phallusia</taxon>
    </lineage>
</organism>